<evidence type="ECO:0000256" key="14">
    <source>
        <dbReference type="ARBA" id="ARBA00042102"/>
    </source>
</evidence>
<evidence type="ECO:0000256" key="7">
    <source>
        <dbReference type="ARBA" id="ARBA00019161"/>
    </source>
</evidence>
<evidence type="ECO:0000313" key="17">
    <source>
        <dbReference type="EMBL" id="SHN01538.1"/>
    </source>
</evidence>
<evidence type="ECO:0000256" key="1">
    <source>
        <dbReference type="ARBA" id="ARBA00000151"/>
    </source>
</evidence>
<evidence type="ECO:0000256" key="5">
    <source>
        <dbReference type="ARBA" id="ARBA00012135"/>
    </source>
</evidence>
<comment type="pathway">
    <text evidence="3">Cofactor biosynthesis; thiamine diphosphate biosynthesis; 4-amino-2-methyl-5-diphosphomethylpyrimidine from 5-amino-1-(5-phospho-D-ribosyl)imidazole: step 3/3.</text>
</comment>
<evidence type="ECO:0000256" key="8">
    <source>
        <dbReference type="ARBA" id="ARBA00022679"/>
    </source>
</evidence>
<evidence type="ECO:0000313" key="18">
    <source>
        <dbReference type="Proteomes" id="UP000184038"/>
    </source>
</evidence>
<dbReference type="NCBIfam" id="TIGR00097">
    <property type="entry name" value="HMP-P_kinase"/>
    <property type="match status" value="1"/>
</dbReference>
<dbReference type="PANTHER" id="PTHR20858:SF17">
    <property type="entry name" value="HYDROXYMETHYLPYRIMIDINE_PHOSPHOMETHYLPYRIMIDINE KINASE THI20-RELATED"/>
    <property type="match status" value="1"/>
</dbReference>
<dbReference type="FunFam" id="3.40.1190.20:FF:000003">
    <property type="entry name" value="Phosphomethylpyrimidine kinase ThiD"/>
    <property type="match status" value="1"/>
</dbReference>
<dbReference type="Pfam" id="PF08543">
    <property type="entry name" value="Phos_pyr_kin"/>
    <property type="match status" value="1"/>
</dbReference>
<evidence type="ECO:0000256" key="15">
    <source>
        <dbReference type="ARBA" id="ARBA00043176"/>
    </source>
</evidence>
<accession>A0A1M7ND92</accession>
<dbReference type="PANTHER" id="PTHR20858">
    <property type="entry name" value="PHOSPHOMETHYLPYRIMIDINE KINASE"/>
    <property type="match status" value="1"/>
</dbReference>
<dbReference type="EC" id="2.7.4.7" evidence="6"/>
<dbReference type="InterPro" id="IPR029056">
    <property type="entry name" value="Ribokinase-like"/>
</dbReference>
<keyword evidence="12" id="KW-0784">Thiamine biosynthesis</keyword>
<organism evidence="17 18">
    <name type="scientific">Anaerosporobacter mobilis DSM 15930</name>
    <dbReference type="NCBI Taxonomy" id="1120996"/>
    <lineage>
        <taxon>Bacteria</taxon>
        <taxon>Bacillati</taxon>
        <taxon>Bacillota</taxon>
        <taxon>Clostridia</taxon>
        <taxon>Lachnospirales</taxon>
        <taxon>Lachnospiraceae</taxon>
        <taxon>Anaerosporobacter</taxon>
    </lineage>
</organism>
<evidence type="ECO:0000259" key="16">
    <source>
        <dbReference type="Pfam" id="PF08543"/>
    </source>
</evidence>
<name>A0A1M7ND92_9FIRM</name>
<dbReference type="GO" id="GO:0005829">
    <property type="term" value="C:cytosol"/>
    <property type="evidence" value="ECO:0007669"/>
    <property type="project" value="TreeGrafter"/>
</dbReference>
<evidence type="ECO:0000256" key="9">
    <source>
        <dbReference type="ARBA" id="ARBA00022741"/>
    </source>
</evidence>
<comment type="pathway">
    <text evidence="13">Cofactor biosynthesis; thiamine diphosphate biosynthesis; 4-amino-2-methyl-5-diphosphomethylpyrimidine from 5-amino-1-(5-phospho-D-ribosyl)imidazole: step 2/3.</text>
</comment>
<dbReference type="GO" id="GO:0009228">
    <property type="term" value="P:thiamine biosynthetic process"/>
    <property type="evidence" value="ECO:0007669"/>
    <property type="project" value="UniProtKB-KW"/>
</dbReference>
<keyword evidence="18" id="KW-1185">Reference proteome</keyword>
<dbReference type="RefSeq" id="WP_073291436.1">
    <property type="nucleotide sequence ID" value="NZ_FRCP01000027.1"/>
</dbReference>
<evidence type="ECO:0000256" key="3">
    <source>
        <dbReference type="ARBA" id="ARBA00004769"/>
    </source>
</evidence>
<dbReference type="GO" id="GO:0005524">
    <property type="term" value="F:ATP binding"/>
    <property type="evidence" value="ECO:0007669"/>
    <property type="project" value="UniProtKB-KW"/>
</dbReference>
<comment type="catalytic activity">
    <reaction evidence="1">
        <text>4-amino-5-hydroxymethyl-2-methylpyrimidine + ATP = 4-amino-2-methyl-5-(phosphooxymethyl)pyrimidine + ADP + H(+)</text>
        <dbReference type="Rhea" id="RHEA:23096"/>
        <dbReference type="ChEBI" id="CHEBI:15378"/>
        <dbReference type="ChEBI" id="CHEBI:16892"/>
        <dbReference type="ChEBI" id="CHEBI:30616"/>
        <dbReference type="ChEBI" id="CHEBI:58354"/>
        <dbReference type="ChEBI" id="CHEBI:456216"/>
        <dbReference type="EC" id="2.7.1.49"/>
    </reaction>
</comment>
<comment type="catalytic activity">
    <reaction evidence="2">
        <text>4-amino-2-methyl-5-(phosphooxymethyl)pyrimidine + ATP = 4-amino-2-methyl-5-(diphosphooxymethyl)pyrimidine + ADP</text>
        <dbReference type="Rhea" id="RHEA:19893"/>
        <dbReference type="ChEBI" id="CHEBI:30616"/>
        <dbReference type="ChEBI" id="CHEBI:57841"/>
        <dbReference type="ChEBI" id="CHEBI:58354"/>
        <dbReference type="ChEBI" id="CHEBI:456216"/>
        <dbReference type="EC" id="2.7.4.7"/>
    </reaction>
</comment>
<gene>
    <name evidence="17" type="ORF">SAMN02746066_04383</name>
</gene>
<dbReference type="InterPro" id="IPR004399">
    <property type="entry name" value="HMP/HMP-P_kinase_dom"/>
</dbReference>
<dbReference type="EC" id="2.7.1.49" evidence="5"/>
<protein>
    <recommendedName>
        <fullName evidence="7">Hydroxymethylpyrimidine/phosphomethylpyrimidine kinase</fullName>
        <ecNumber evidence="5">2.7.1.49</ecNumber>
        <ecNumber evidence="6">2.7.4.7</ecNumber>
    </recommendedName>
    <alternativeName>
        <fullName evidence="14">Hydroxymethylpyrimidine kinase</fullName>
    </alternativeName>
    <alternativeName>
        <fullName evidence="15">Hydroxymethylpyrimidine phosphate kinase</fullName>
    </alternativeName>
</protein>
<evidence type="ECO:0000256" key="13">
    <source>
        <dbReference type="ARBA" id="ARBA00037917"/>
    </source>
</evidence>
<dbReference type="AlphaFoldDB" id="A0A1M7ND92"/>
<evidence type="ECO:0000256" key="11">
    <source>
        <dbReference type="ARBA" id="ARBA00022840"/>
    </source>
</evidence>
<dbReference type="Proteomes" id="UP000184038">
    <property type="component" value="Unassembled WGS sequence"/>
</dbReference>
<dbReference type="STRING" id="1120996.SAMN02746066_04383"/>
<dbReference type="CDD" id="cd01169">
    <property type="entry name" value="HMPP_kinase"/>
    <property type="match status" value="1"/>
</dbReference>
<evidence type="ECO:0000256" key="10">
    <source>
        <dbReference type="ARBA" id="ARBA00022777"/>
    </source>
</evidence>
<evidence type="ECO:0000256" key="2">
    <source>
        <dbReference type="ARBA" id="ARBA00000565"/>
    </source>
</evidence>
<dbReference type="SUPFAM" id="SSF53613">
    <property type="entry name" value="Ribokinase-like"/>
    <property type="match status" value="1"/>
</dbReference>
<feature type="domain" description="Pyridoxamine kinase/Phosphomethylpyrimidine kinase" evidence="16">
    <location>
        <begin position="11"/>
        <end position="254"/>
    </location>
</feature>
<proteinExistence type="inferred from homology"/>
<reference evidence="17 18" key="1">
    <citation type="submission" date="2016-11" db="EMBL/GenBank/DDBJ databases">
        <authorList>
            <person name="Jaros S."/>
            <person name="Januszkiewicz K."/>
            <person name="Wedrychowicz H."/>
        </authorList>
    </citation>
    <scope>NUCLEOTIDE SEQUENCE [LARGE SCALE GENOMIC DNA]</scope>
    <source>
        <strain evidence="17 18">DSM 15930</strain>
    </source>
</reference>
<keyword evidence="9" id="KW-0547">Nucleotide-binding</keyword>
<dbReference type="GO" id="GO:0008902">
    <property type="term" value="F:hydroxymethylpyrimidine kinase activity"/>
    <property type="evidence" value="ECO:0007669"/>
    <property type="project" value="UniProtKB-EC"/>
</dbReference>
<dbReference type="InterPro" id="IPR013749">
    <property type="entry name" value="PM/HMP-P_kinase-1"/>
</dbReference>
<evidence type="ECO:0000256" key="6">
    <source>
        <dbReference type="ARBA" id="ARBA00012963"/>
    </source>
</evidence>
<evidence type="ECO:0000256" key="4">
    <source>
        <dbReference type="ARBA" id="ARBA00009879"/>
    </source>
</evidence>
<dbReference type="GO" id="GO:0008972">
    <property type="term" value="F:phosphomethylpyrimidine kinase activity"/>
    <property type="evidence" value="ECO:0007669"/>
    <property type="project" value="UniProtKB-EC"/>
</dbReference>
<dbReference type="EMBL" id="FRCP01000027">
    <property type="protein sequence ID" value="SHN01538.1"/>
    <property type="molecule type" value="Genomic_DNA"/>
</dbReference>
<dbReference type="Gene3D" id="3.40.1190.20">
    <property type="match status" value="1"/>
</dbReference>
<dbReference type="OrthoDB" id="9810880at2"/>
<keyword evidence="11" id="KW-0067">ATP-binding</keyword>
<sequence>MYKALTIAGSDSSGGAGIQADIKTMTAHGVYAMSVITALTAQNTTGVTGIMDVSKEFLEEQMDCVFTDIVPDAVKIGMVSSEGLIRSISKKLKQYGAQNVVVDPVMVATSGSRLITEEAISVLKEALFPLADLLTPNVPETEVIAGIKIKTKEDMVKATKMIYNRYGCPVLCKGGHFGNDADDLLYIDGEIHWLKGERYDNPNTHGTGCTLSSAIASNLSKGYSMIEAVKLAKTYVAKAIDDNMNLGKGRGPLNHMWKIMQCDDNFIF</sequence>
<evidence type="ECO:0000256" key="12">
    <source>
        <dbReference type="ARBA" id="ARBA00022977"/>
    </source>
</evidence>
<keyword evidence="8" id="KW-0808">Transferase</keyword>
<keyword evidence="10 17" id="KW-0418">Kinase</keyword>
<comment type="similarity">
    <text evidence="4">Belongs to the ThiD family.</text>
</comment>